<dbReference type="EMBL" id="DVNB01000099">
    <property type="protein sequence ID" value="HIU58074.1"/>
    <property type="molecule type" value="Genomic_DNA"/>
</dbReference>
<dbReference type="CDD" id="cd13944">
    <property type="entry name" value="lytB_ispH"/>
    <property type="match status" value="1"/>
</dbReference>
<keyword evidence="9" id="KW-0687">Ribonucleoprotein</keyword>
<dbReference type="GO" id="GO:0046872">
    <property type="term" value="F:metal ion binding"/>
    <property type="evidence" value="ECO:0007669"/>
    <property type="project" value="UniProtKB-KW"/>
</dbReference>
<accession>A0A9D1MD65</accession>
<feature type="domain" description="S1 motif" evidence="7">
    <location>
        <begin position="470"/>
        <end position="538"/>
    </location>
</feature>
<gene>
    <name evidence="5" type="primary">ispH</name>
    <name evidence="9" type="ORF">IAA61_09745</name>
</gene>
<dbReference type="Pfam" id="PF02401">
    <property type="entry name" value="LYTB"/>
    <property type="match status" value="1"/>
</dbReference>
<protein>
    <recommendedName>
        <fullName evidence="5">4-hydroxy-3-methylbut-2-enyl diphosphate reductase</fullName>
        <shortName evidence="5">HMBPP reductase</shortName>
        <ecNumber evidence="5">1.17.7.4</ecNumber>
    </recommendedName>
</protein>
<dbReference type="GO" id="GO:0005840">
    <property type="term" value="C:ribosome"/>
    <property type="evidence" value="ECO:0007669"/>
    <property type="project" value="UniProtKB-KW"/>
</dbReference>
<dbReference type="GO" id="GO:0050992">
    <property type="term" value="P:dimethylallyl diphosphate biosynthetic process"/>
    <property type="evidence" value="ECO:0007669"/>
    <property type="project" value="UniProtKB-UniRule"/>
</dbReference>
<feature type="domain" description="S1 motif" evidence="7">
    <location>
        <begin position="555"/>
        <end position="624"/>
    </location>
</feature>
<comment type="caution">
    <text evidence="9">The sequence shown here is derived from an EMBL/GenBank/DDBJ whole genome shotgun (WGS) entry which is preliminary data.</text>
</comment>
<feature type="binding site" evidence="5">
    <location>
        <position position="73"/>
    </location>
    <ligand>
        <name>dimethylallyl diphosphate</name>
        <dbReference type="ChEBI" id="CHEBI:57623"/>
    </ligand>
</feature>
<feature type="binding site" evidence="5">
    <location>
        <position position="257"/>
    </location>
    <ligand>
        <name>isopentenyl diphosphate</name>
        <dbReference type="ChEBI" id="CHEBI:128769"/>
    </ligand>
</feature>
<evidence type="ECO:0000256" key="2">
    <source>
        <dbReference type="ARBA" id="ARBA00022723"/>
    </source>
</evidence>
<dbReference type="PRINTS" id="PR00681">
    <property type="entry name" value="RIBOSOMALS1"/>
</dbReference>
<comment type="pathway">
    <text evidence="5">Isoprenoid biosynthesis; isopentenyl diphosphate biosynthesis via DXP pathway; isopentenyl diphosphate from 1-deoxy-D-xylulose 5-phosphate: step 6/6.</text>
</comment>
<comment type="catalytic activity">
    <reaction evidence="5">
        <text>isopentenyl diphosphate + 2 oxidized [2Fe-2S]-[ferredoxin] + H2O = (2E)-4-hydroxy-3-methylbut-2-enyl diphosphate + 2 reduced [2Fe-2S]-[ferredoxin] + 2 H(+)</text>
        <dbReference type="Rhea" id="RHEA:24488"/>
        <dbReference type="Rhea" id="RHEA-COMP:10000"/>
        <dbReference type="Rhea" id="RHEA-COMP:10001"/>
        <dbReference type="ChEBI" id="CHEBI:15377"/>
        <dbReference type="ChEBI" id="CHEBI:15378"/>
        <dbReference type="ChEBI" id="CHEBI:33737"/>
        <dbReference type="ChEBI" id="CHEBI:33738"/>
        <dbReference type="ChEBI" id="CHEBI:128753"/>
        <dbReference type="ChEBI" id="CHEBI:128769"/>
        <dbReference type="EC" id="1.17.7.4"/>
    </reaction>
</comment>
<feature type="binding site" evidence="5">
    <location>
        <position position="160"/>
    </location>
    <ligand>
        <name>(2E)-4-hydroxy-3-methylbut-2-enyl diphosphate</name>
        <dbReference type="ChEBI" id="CHEBI:128753"/>
    </ligand>
</feature>
<dbReference type="InterPro" id="IPR035104">
    <property type="entry name" value="Ribosomal_protein_S1-like"/>
</dbReference>
<comment type="pathway">
    <text evidence="5">Isoprenoid biosynthesis; dimethylallyl diphosphate biosynthesis; dimethylallyl diphosphate from (2E)-4-hydroxy-3-methylbutenyl diphosphate: step 1/1.</text>
</comment>
<dbReference type="InterPro" id="IPR002792">
    <property type="entry name" value="TRAM_dom"/>
</dbReference>
<dbReference type="Gene3D" id="3.40.50.11270">
    <property type="match status" value="1"/>
</dbReference>
<keyword evidence="4 5" id="KW-0411">Iron-sulfur</keyword>
<dbReference type="CDD" id="cd05687">
    <property type="entry name" value="S1_RPS1_repeat_ec1_hs1"/>
    <property type="match status" value="1"/>
</dbReference>
<feature type="binding site" evidence="5">
    <location>
        <position position="121"/>
    </location>
    <ligand>
        <name>isopentenyl diphosphate</name>
        <dbReference type="ChEBI" id="CHEBI:128769"/>
    </ligand>
</feature>
<dbReference type="InterPro" id="IPR012340">
    <property type="entry name" value="NA-bd_OB-fold"/>
</dbReference>
<dbReference type="Proteomes" id="UP000824109">
    <property type="component" value="Unassembled WGS sequence"/>
</dbReference>
<feature type="binding site" evidence="5">
    <location>
        <position position="40"/>
    </location>
    <ligand>
        <name>dimethylallyl diphosphate</name>
        <dbReference type="ChEBI" id="CHEBI:57623"/>
    </ligand>
</feature>
<evidence type="ECO:0000256" key="4">
    <source>
        <dbReference type="ARBA" id="ARBA00023014"/>
    </source>
</evidence>
<dbReference type="Gene3D" id="2.40.50.140">
    <property type="entry name" value="Nucleic acid-binding proteins"/>
    <property type="match status" value="4"/>
</dbReference>
<organism evidence="9 10">
    <name type="scientific">Candidatus Ornithomonoglobus merdipullorum</name>
    <dbReference type="NCBI Taxonomy" id="2840895"/>
    <lineage>
        <taxon>Bacteria</taxon>
        <taxon>Bacillati</taxon>
        <taxon>Bacillota</taxon>
        <taxon>Clostridia</taxon>
        <taxon>Candidatus Ornithomonoglobus</taxon>
    </lineage>
</organism>
<comment type="catalytic activity">
    <reaction evidence="5">
        <text>dimethylallyl diphosphate + 2 oxidized [2Fe-2S]-[ferredoxin] + H2O = (2E)-4-hydroxy-3-methylbut-2-enyl diphosphate + 2 reduced [2Fe-2S]-[ferredoxin] + 2 H(+)</text>
        <dbReference type="Rhea" id="RHEA:24825"/>
        <dbReference type="Rhea" id="RHEA-COMP:10000"/>
        <dbReference type="Rhea" id="RHEA-COMP:10001"/>
        <dbReference type="ChEBI" id="CHEBI:15377"/>
        <dbReference type="ChEBI" id="CHEBI:15378"/>
        <dbReference type="ChEBI" id="CHEBI:33737"/>
        <dbReference type="ChEBI" id="CHEBI:33738"/>
        <dbReference type="ChEBI" id="CHEBI:57623"/>
        <dbReference type="ChEBI" id="CHEBI:128753"/>
        <dbReference type="EC" id="1.17.7.4"/>
    </reaction>
</comment>
<keyword evidence="3 5" id="KW-0408">Iron</keyword>
<sequence length="671" mass="73987">MEIVTAKTAGFCFGVKRAVDAVYEAINNGKKIATLGDIIHNSQVIDDLKEHGVYAYDSPEEIPEDCCVVIRAHGVGKDIYERIGGRECIDLTCPFVKKIHNIVEKYYKEGYQIVIVGDKDHPEVKGINGWCGYEAIVIDSEIGKIDKKLSEKPLCIVAQTTINKKSFVQIVQNIKNTCKSTIEFDTICSATKDRQEEAAELAASSDCMIVIGGRKSSNTRKLYEISKKLCPNTYHVETAGELPHERYNKIGITAGASTPARIIQEVVKAMSENLKNEESFAELLKTYDQKTLNNGDIVDGQVVEVRKNEVIVDLGGFKYNGQLALDQITDDPSLEPSDVVKEGDTIRVYVVGVNDAEGKVVLSRKKLVAMESWNKIKAAYESGEILEGKIIKAVKGGVIASADGSQVFIPARQASERYVSDLQSLVGTTVKFKLIELDERRKRVVGSVRVILEAERKAKEEAFWAGAEIGKHYTGTVKSLTSFGAFVDIGGVDGLVHISELSWNKIKHPSEVCAVGDVMDVYIKDINPETKKISLGFKKMEDNPWVIAQNKIHVGDVITVKIVRMLPFGAFAEIMPTVDGLIHISQIADRRIGKPDDVLSIGQEVQVKVTDVDWEAKKISLSIRALIEAEKEKEPEEEPEVIEDDEPQAESTLVYSTDPDVEVDAAPSDAE</sequence>
<dbReference type="GO" id="GO:0051745">
    <property type="term" value="F:4-hydroxy-3-methylbut-2-enyl diphosphate reductase activity"/>
    <property type="evidence" value="ECO:0007669"/>
    <property type="project" value="UniProtKB-UniRule"/>
</dbReference>
<keyword evidence="5" id="KW-0414">Isoprene biosynthesis</keyword>
<evidence type="ECO:0000256" key="3">
    <source>
        <dbReference type="ARBA" id="ARBA00023004"/>
    </source>
</evidence>
<feature type="binding site" evidence="5">
    <location>
        <position position="217"/>
    </location>
    <ligand>
        <name>isopentenyl diphosphate</name>
        <dbReference type="ChEBI" id="CHEBI:128769"/>
    </ligand>
</feature>
<dbReference type="InterPro" id="IPR003029">
    <property type="entry name" value="S1_domain"/>
</dbReference>
<feature type="compositionally biased region" description="Acidic residues" evidence="6">
    <location>
        <begin position="635"/>
        <end position="648"/>
    </location>
</feature>
<reference evidence="9" key="2">
    <citation type="journal article" date="2021" name="PeerJ">
        <title>Extensive microbial diversity within the chicken gut microbiome revealed by metagenomics and culture.</title>
        <authorList>
            <person name="Gilroy R."/>
            <person name="Ravi A."/>
            <person name="Getino M."/>
            <person name="Pursley I."/>
            <person name="Horton D.L."/>
            <person name="Alikhan N.F."/>
            <person name="Baker D."/>
            <person name="Gharbi K."/>
            <person name="Hall N."/>
            <person name="Watson M."/>
            <person name="Adriaenssens E.M."/>
            <person name="Foster-Nyarko E."/>
            <person name="Jarju S."/>
            <person name="Secka A."/>
            <person name="Antonio M."/>
            <person name="Oren A."/>
            <person name="Chaudhuri R.R."/>
            <person name="La Ragione R."/>
            <person name="Hildebrand F."/>
            <person name="Pallen M.J."/>
        </authorList>
    </citation>
    <scope>NUCLEOTIDE SEQUENCE</scope>
    <source>
        <strain evidence="9">USAMLcec3-3695</strain>
    </source>
</reference>
<feature type="binding site" evidence="5">
    <location>
        <position position="73"/>
    </location>
    <ligand>
        <name>isopentenyl diphosphate</name>
        <dbReference type="ChEBI" id="CHEBI:128769"/>
    </ligand>
</feature>
<comment type="similarity">
    <text evidence="5">Belongs to the IspH family.</text>
</comment>
<dbReference type="GO" id="GO:0003676">
    <property type="term" value="F:nucleic acid binding"/>
    <property type="evidence" value="ECO:0007669"/>
    <property type="project" value="InterPro"/>
</dbReference>
<dbReference type="GO" id="GO:0051539">
    <property type="term" value="F:4 iron, 4 sulfur cluster binding"/>
    <property type="evidence" value="ECO:0007669"/>
    <property type="project" value="UniProtKB-UniRule"/>
</dbReference>
<reference evidence="9" key="1">
    <citation type="submission" date="2020-10" db="EMBL/GenBank/DDBJ databases">
        <authorList>
            <person name="Gilroy R."/>
        </authorList>
    </citation>
    <scope>NUCLEOTIDE SEQUENCE</scope>
    <source>
        <strain evidence="9">USAMLcec3-3695</strain>
    </source>
</reference>
<feature type="binding site" evidence="5">
    <location>
        <position position="217"/>
    </location>
    <ligand>
        <name>(2E)-4-hydroxy-3-methylbut-2-enyl diphosphate</name>
        <dbReference type="ChEBI" id="CHEBI:128753"/>
    </ligand>
</feature>
<feature type="binding site" evidence="5">
    <location>
        <position position="121"/>
    </location>
    <ligand>
        <name>dimethylallyl diphosphate</name>
        <dbReference type="ChEBI" id="CHEBI:57623"/>
    </ligand>
</feature>
<feature type="binding site" evidence="5">
    <location>
        <position position="73"/>
    </location>
    <ligand>
        <name>(2E)-4-hydroxy-3-methylbut-2-enyl diphosphate</name>
        <dbReference type="ChEBI" id="CHEBI:128753"/>
    </ligand>
</feature>
<dbReference type="GO" id="GO:0016114">
    <property type="term" value="P:terpenoid biosynthetic process"/>
    <property type="evidence" value="ECO:0007669"/>
    <property type="project" value="UniProtKB-UniRule"/>
</dbReference>
<dbReference type="HAMAP" id="MF_00191">
    <property type="entry name" value="IspH"/>
    <property type="match status" value="1"/>
</dbReference>
<feature type="domain" description="S1 motif" evidence="7">
    <location>
        <begin position="383"/>
        <end position="449"/>
    </location>
</feature>
<evidence type="ECO:0000256" key="1">
    <source>
        <dbReference type="ARBA" id="ARBA00022485"/>
    </source>
</evidence>
<feature type="binding site" evidence="5">
    <location>
        <position position="216"/>
    </location>
    <ligand>
        <name>dimethylallyl diphosphate</name>
        <dbReference type="ChEBI" id="CHEBI:57623"/>
    </ligand>
</feature>
<dbReference type="CDD" id="cd04465">
    <property type="entry name" value="S1_RPS1_repeat_ec2_hs2"/>
    <property type="match status" value="1"/>
</dbReference>
<feature type="binding site" evidence="5">
    <location>
        <position position="218"/>
    </location>
    <ligand>
        <name>isopentenyl diphosphate</name>
        <dbReference type="ChEBI" id="CHEBI:128769"/>
    </ligand>
</feature>
<feature type="binding site" evidence="5">
    <location>
        <position position="121"/>
    </location>
    <ligand>
        <name>(2E)-4-hydroxy-3-methylbut-2-enyl diphosphate</name>
        <dbReference type="ChEBI" id="CHEBI:128753"/>
    </ligand>
</feature>
<feature type="binding site" evidence="5">
    <location>
        <position position="257"/>
    </location>
    <ligand>
        <name>dimethylallyl diphosphate</name>
        <dbReference type="ChEBI" id="CHEBI:57623"/>
    </ligand>
</feature>
<keyword evidence="9" id="KW-0689">Ribosomal protein</keyword>
<feature type="binding site" evidence="5">
    <location>
        <position position="40"/>
    </location>
    <ligand>
        <name>(2E)-4-hydroxy-3-methylbut-2-enyl diphosphate</name>
        <dbReference type="ChEBI" id="CHEBI:128753"/>
    </ligand>
</feature>
<dbReference type="AlphaFoldDB" id="A0A9D1MD65"/>
<feature type="domain" description="S1 motif" evidence="7">
    <location>
        <begin position="295"/>
        <end position="365"/>
    </location>
</feature>
<dbReference type="EC" id="1.17.7.4" evidence="5"/>
<feature type="binding site" evidence="5">
    <location>
        <position position="188"/>
    </location>
    <ligand>
        <name>[4Fe-4S] cluster</name>
        <dbReference type="ChEBI" id="CHEBI:49883"/>
    </ligand>
</feature>
<keyword evidence="1 5" id="KW-0004">4Fe-4S</keyword>
<comment type="cofactor">
    <cofactor evidence="5">
        <name>[4Fe-4S] cluster</name>
        <dbReference type="ChEBI" id="CHEBI:49883"/>
    </cofactor>
    <text evidence="5">Binds 1 [4Fe-4S] cluster per subunit.</text>
</comment>
<evidence type="ECO:0000259" key="8">
    <source>
        <dbReference type="PROSITE" id="PS50926"/>
    </source>
</evidence>
<feature type="binding site" evidence="5">
    <location>
        <position position="257"/>
    </location>
    <ligand>
        <name>(2E)-4-hydroxy-3-methylbut-2-enyl diphosphate</name>
        <dbReference type="ChEBI" id="CHEBI:128753"/>
    </ligand>
</feature>
<feature type="domain" description="TRAM" evidence="8">
    <location>
        <begin position="512"/>
        <end position="576"/>
    </location>
</feature>
<feature type="binding site" evidence="5">
    <location>
        <position position="93"/>
    </location>
    <ligand>
        <name>[4Fe-4S] cluster</name>
        <dbReference type="ChEBI" id="CHEBI:49883"/>
    </ligand>
</feature>
<keyword evidence="5 9" id="KW-0560">Oxidoreductase</keyword>
<dbReference type="InterPro" id="IPR003451">
    <property type="entry name" value="LytB/IspH"/>
</dbReference>
<feature type="binding site" evidence="5">
    <location>
        <position position="218"/>
    </location>
    <ligand>
        <name>(2E)-4-hydroxy-3-methylbut-2-enyl diphosphate</name>
        <dbReference type="ChEBI" id="CHEBI:128753"/>
    </ligand>
</feature>
<evidence type="ECO:0000259" key="7">
    <source>
        <dbReference type="PROSITE" id="PS50126"/>
    </source>
</evidence>
<evidence type="ECO:0000313" key="10">
    <source>
        <dbReference type="Proteomes" id="UP000824109"/>
    </source>
</evidence>
<dbReference type="NCBIfam" id="TIGR00216">
    <property type="entry name" value="ispH_lytB"/>
    <property type="match status" value="1"/>
</dbReference>
<evidence type="ECO:0000313" key="9">
    <source>
        <dbReference type="EMBL" id="HIU58074.1"/>
    </source>
</evidence>
<feature type="binding site" evidence="5">
    <location>
        <position position="216"/>
    </location>
    <ligand>
        <name>isopentenyl diphosphate</name>
        <dbReference type="ChEBI" id="CHEBI:128769"/>
    </ligand>
</feature>
<dbReference type="NCBIfam" id="NF000907">
    <property type="entry name" value="PRK00087.1"/>
    <property type="match status" value="1"/>
</dbReference>
<dbReference type="PANTHER" id="PTHR30426:SF0">
    <property type="entry name" value="4-HYDROXY-3-METHYLBUT-2-ENYL DIPHOSPHATE REDUCTASE"/>
    <property type="match status" value="1"/>
</dbReference>
<name>A0A9D1MD65_9FIRM</name>
<dbReference type="GO" id="GO:0019288">
    <property type="term" value="P:isopentenyl diphosphate biosynthetic process, methylerythritol 4-phosphate pathway"/>
    <property type="evidence" value="ECO:0007669"/>
    <property type="project" value="UniProtKB-UniRule"/>
</dbReference>
<feature type="binding site" evidence="5">
    <location>
        <position position="218"/>
    </location>
    <ligand>
        <name>dimethylallyl diphosphate</name>
        <dbReference type="ChEBI" id="CHEBI:57623"/>
    </ligand>
</feature>
<dbReference type="PROSITE" id="PS50926">
    <property type="entry name" value="TRAM"/>
    <property type="match status" value="1"/>
</dbReference>
<dbReference type="CDD" id="cd05688">
    <property type="entry name" value="S1_RPS1_repeat_ec3"/>
    <property type="match status" value="1"/>
</dbReference>
<dbReference type="Gene3D" id="3.40.1010.20">
    <property type="entry name" value="4-hydroxy-3-methylbut-2-enyl diphosphate reductase, catalytic domain"/>
    <property type="match status" value="2"/>
</dbReference>
<dbReference type="Pfam" id="PF00575">
    <property type="entry name" value="S1"/>
    <property type="match status" value="4"/>
</dbReference>
<comment type="function">
    <text evidence="5">Catalyzes the conversion of 1-hydroxy-2-methyl-2-(E)-butenyl 4-diphosphate (HMBPP) into a mixture of isopentenyl diphosphate (IPP) and dimethylallyl diphosphate (DMAPP). Acts in the terminal step of the DOXP/MEP pathway for isoprenoid precursor biosynthesis.</text>
</comment>
<feature type="binding site" evidence="5">
    <location>
        <position position="40"/>
    </location>
    <ligand>
        <name>isopentenyl diphosphate</name>
        <dbReference type="ChEBI" id="CHEBI:128769"/>
    </ligand>
</feature>
<evidence type="ECO:0000256" key="5">
    <source>
        <dbReference type="HAMAP-Rule" id="MF_00191"/>
    </source>
</evidence>
<dbReference type="NCBIfam" id="NF005208">
    <property type="entry name" value="PRK06676.1"/>
    <property type="match status" value="1"/>
</dbReference>
<dbReference type="SMART" id="SM00316">
    <property type="entry name" value="S1"/>
    <property type="match status" value="4"/>
</dbReference>
<dbReference type="PROSITE" id="PS50126">
    <property type="entry name" value="S1"/>
    <property type="match status" value="4"/>
</dbReference>
<feature type="region of interest" description="Disordered" evidence="6">
    <location>
        <begin position="630"/>
        <end position="671"/>
    </location>
</feature>
<dbReference type="SUPFAM" id="SSF50249">
    <property type="entry name" value="Nucleic acid-binding proteins"/>
    <property type="match status" value="4"/>
</dbReference>
<proteinExistence type="inferred from homology"/>
<feature type="active site" description="Proton donor" evidence="5">
    <location>
        <position position="123"/>
    </location>
</feature>
<evidence type="ECO:0000256" key="6">
    <source>
        <dbReference type="SAM" id="MobiDB-lite"/>
    </source>
</evidence>
<dbReference type="PANTHER" id="PTHR30426">
    <property type="entry name" value="4-HYDROXY-3-METHYLBUT-2-ENYL DIPHOSPHATE REDUCTASE"/>
    <property type="match status" value="1"/>
</dbReference>
<keyword evidence="2 5" id="KW-0479">Metal-binding</keyword>
<feature type="binding site" evidence="5">
    <location>
        <position position="217"/>
    </location>
    <ligand>
        <name>dimethylallyl diphosphate</name>
        <dbReference type="ChEBI" id="CHEBI:57623"/>
    </ligand>
</feature>
<feature type="binding site" evidence="5">
    <location>
        <position position="216"/>
    </location>
    <ligand>
        <name>(2E)-4-hydroxy-3-methylbut-2-enyl diphosphate</name>
        <dbReference type="ChEBI" id="CHEBI:128753"/>
    </ligand>
</feature>
<feature type="binding site" evidence="5">
    <location>
        <position position="12"/>
    </location>
    <ligand>
        <name>[4Fe-4S] cluster</name>
        <dbReference type="ChEBI" id="CHEBI:49883"/>
    </ligand>
</feature>